<organism evidence="2 3">
    <name type="scientific">Candidatus Methylumidiphilus alinenensis</name>
    <dbReference type="NCBI Taxonomy" id="2202197"/>
    <lineage>
        <taxon>Bacteria</taxon>
        <taxon>Pseudomonadati</taxon>
        <taxon>Pseudomonadota</taxon>
        <taxon>Gammaproteobacteria</taxon>
        <taxon>Methylococcales</taxon>
        <taxon>Candidatus Methylumidiphilus</taxon>
    </lineage>
</organism>
<evidence type="ECO:0000313" key="2">
    <source>
        <dbReference type="EMBL" id="PZN71883.1"/>
    </source>
</evidence>
<protein>
    <recommendedName>
        <fullName evidence="1">PhoD-like phosphatase metallophosphatase domain-containing protein</fullName>
    </recommendedName>
</protein>
<accession>A0A2W4QIU7</accession>
<dbReference type="SUPFAM" id="SSF56300">
    <property type="entry name" value="Metallo-dependent phosphatases"/>
    <property type="match status" value="1"/>
</dbReference>
<dbReference type="AlphaFoldDB" id="A0A2W4QIU7"/>
<dbReference type="InterPro" id="IPR052900">
    <property type="entry name" value="Phospholipid_Metab_Enz"/>
</dbReference>
<name>A0A2W4QIU7_9GAMM</name>
<dbReference type="EMBL" id="QJPH01000506">
    <property type="protein sequence ID" value="PZN71883.1"/>
    <property type="molecule type" value="Genomic_DNA"/>
</dbReference>
<sequence>MAELRLFAGALGNYQGKPSFRFRVDGWPTDYPCQGKDLLLLEPTSEQGSEQPTFSCLTPIFGYAGTDTHTVDLTRLEYDTQYTIRIKTNLSERLKFRTPPSQLLTSESCLLLGLFSCYFPSDEYYFNPFRIKLALDKRAKNQPAGYEIPHVKIFCGDQIYADVPAAFSNQSPEDLYADRYSKAYSVSRLGLIVNQGANIFTCDDHEFWNGFPDFMPYLSRTFWDREKAAWTREGIRAFWRNSGVLNHVRQDNPLQPTEHNRCWRAYRMAEVDFFIADTRSDRASKSVPEAHLFTNAQKTALVNWVNGVERLGLLVLGQPILLNPDPFDNVLSDYKEDYRLLINCLLDKVEHGVSFVILTGDIHWGRLMYWGPRKSPINNSHAKLVEFVSSPIARVGTTSIFGESYSVGKPELTLLNPDSVEPLASFMRDREFDTTKIFGTSVNNFGLMQLGKTSDNKLEANFELWDIDRRSPELPDYAVNEWLHRWSGQVKNCRFERLLL</sequence>
<dbReference type="Proteomes" id="UP000249396">
    <property type="component" value="Unassembled WGS sequence"/>
</dbReference>
<dbReference type="InterPro" id="IPR018946">
    <property type="entry name" value="PhoD-like_MPP"/>
</dbReference>
<feature type="domain" description="PhoD-like phosphatase metallophosphatase" evidence="1">
    <location>
        <begin position="150"/>
        <end position="397"/>
    </location>
</feature>
<gene>
    <name evidence="2" type="ORF">DM484_25380</name>
</gene>
<comment type="caution">
    <text evidence="2">The sequence shown here is derived from an EMBL/GenBank/DDBJ whole genome shotgun (WGS) entry which is preliminary data.</text>
</comment>
<reference evidence="2 3" key="1">
    <citation type="journal article" date="2018" name="Aquat. Microb. Ecol.">
        <title>Gammaproteobacterial methanotrophs dominate.</title>
        <authorList>
            <person name="Rissanen A.J."/>
            <person name="Saarenheimo J."/>
            <person name="Tiirola M."/>
            <person name="Peura S."/>
            <person name="Aalto S.L."/>
            <person name="Karvinen A."/>
            <person name="Nykanen H."/>
        </authorList>
    </citation>
    <scope>NUCLEOTIDE SEQUENCE [LARGE SCALE GENOMIC DNA]</scope>
    <source>
        <strain evidence="2">AMbin10</strain>
    </source>
</reference>
<dbReference type="Pfam" id="PF09423">
    <property type="entry name" value="PhoD"/>
    <property type="match status" value="1"/>
</dbReference>
<dbReference type="InterPro" id="IPR029052">
    <property type="entry name" value="Metallo-depent_PP-like"/>
</dbReference>
<proteinExistence type="predicted"/>
<evidence type="ECO:0000313" key="3">
    <source>
        <dbReference type="Proteomes" id="UP000249396"/>
    </source>
</evidence>
<evidence type="ECO:0000259" key="1">
    <source>
        <dbReference type="Pfam" id="PF09423"/>
    </source>
</evidence>
<dbReference type="InterPro" id="IPR038607">
    <property type="entry name" value="PhoD-like_sf"/>
</dbReference>
<dbReference type="Gene3D" id="3.60.21.70">
    <property type="entry name" value="PhoD-like phosphatase"/>
    <property type="match status" value="1"/>
</dbReference>
<dbReference type="PANTHER" id="PTHR43606">
    <property type="entry name" value="PHOSPHATASE, PUTATIVE (AFU_ORTHOLOGUE AFUA_6G08710)-RELATED"/>
    <property type="match status" value="1"/>
</dbReference>
<dbReference type="PANTHER" id="PTHR43606:SF2">
    <property type="entry name" value="ALKALINE PHOSPHATASE FAMILY PROTEIN (AFU_ORTHOLOGUE AFUA_5G03860)"/>
    <property type="match status" value="1"/>
</dbReference>